<comment type="caution">
    <text evidence="3">The sequence shown here is derived from an EMBL/GenBank/DDBJ whole genome shotgun (WGS) entry which is preliminary data.</text>
</comment>
<evidence type="ECO:0000256" key="1">
    <source>
        <dbReference type="SAM" id="MobiDB-lite"/>
    </source>
</evidence>
<feature type="compositionally biased region" description="Acidic residues" evidence="1">
    <location>
        <begin position="12"/>
        <end position="21"/>
    </location>
</feature>
<dbReference type="AlphaFoldDB" id="A0A1Y1QCC5"/>
<organism evidence="3 4">
    <name type="scientific">Thiothrix lacustris</name>
    <dbReference type="NCBI Taxonomy" id="525917"/>
    <lineage>
        <taxon>Bacteria</taxon>
        <taxon>Pseudomonadati</taxon>
        <taxon>Pseudomonadota</taxon>
        <taxon>Gammaproteobacteria</taxon>
        <taxon>Thiotrichales</taxon>
        <taxon>Thiotrichaceae</taxon>
        <taxon>Thiothrix</taxon>
    </lineage>
</organism>
<sequence>MRHHFHAHEDERGDEDEDGDGEFSHGMLLADAVDLLLVLGISVVLLAANGDHFQMKIGLPCKNCDKNHLLLNN</sequence>
<reference evidence="3 4" key="1">
    <citation type="submission" date="2017-01" db="EMBL/GenBank/DDBJ databases">
        <title>Novel large sulfur bacteria in the metagenomes of groundwater-fed chemosynthetic microbial mats in the Lake Huron basin.</title>
        <authorList>
            <person name="Sharrar A.M."/>
            <person name="Flood B.E."/>
            <person name="Bailey J.V."/>
            <person name="Jones D.S."/>
            <person name="Biddanda B."/>
            <person name="Ruberg S.A."/>
            <person name="Marcus D.N."/>
            <person name="Dick G.J."/>
        </authorList>
    </citation>
    <scope>NUCLEOTIDE SEQUENCE [LARGE SCALE GENOMIC DNA]</scope>
    <source>
        <strain evidence="3">A8</strain>
    </source>
</reference>
<dbReference type="Proteomes" id="UP000192491">
    <property type="component" value="Unassembled WGS sequence"/>
</dbReference>
<proteinExistence type="predicted"/>
<evidence type="ECO:0000256" key="2">
    <source>
        <dbReference type="SAM" id="Phobius"/>
    </source>
</evidence>
<keyword evidence="2" id="KW-0812">Transmembrane</keyword>
<keyword evidence="2" id="KW-1133">Transmembrane helix</keyword>
<protein>
    <submittedName>
        <fullName evidence="3">Uncharacterized protein</fullName>
    </submittedName>
</protein>
<feature type="region of interest" description="Disordered" evidence="1">
    <location>
        <begin position="1"/>
        <end position="21"/>
    </location>
</feature>
<dbReference type="EMBL" id="MTEJ01000498">
    <property type="protein sequence ID" value="OQX02332.1"/>
    <property type="molecule type" value="Genomic_DNA"/>
</dbReference>
<evidence type="ECO:0000313" key="3">
    <source>
        <dbReference type="EMBL" id="OQX02332.1"/>
    </source>
</evidence>
<name>A0A1Y1QCC5_9GAMM</name>
<accession>A0A1Y1QCC5</accession>
<evidence type="ECO:0000313" key="4">
    <source>
        <dbReference type="Proteomes" id="UP000192491"/>
    </source>
</evidence>
<keyword evidence="2" id="KW-0472">Membrane</keyword>
<gene>
    <name evidence="3" type="ORF">BWK73_43100</name>
</gene>
<feature type="transmembrane region" description="Helical" evidence="2">
    <location>
        <begin position="27"/>
        <end position="48"/>
    </location>
</feature>